<reference evidence="2" key="1">
    <citation type="journal article" date="2019" name="IScience">
        <title>Narwhal Genome Reveals Long-Term Low Genetic Diversity despite Current Large Abundance Size.</title>
        <authorList>
            <person name="Westbury M.V."/>
            <person name="Petersen B."/>
            <person name="Garde E."/>
            <person name="Heide-Jorgensen M.P."/>
            <person name="Lorenzen E.D."/>
        </authorList>
    </citation>
    <scope>NUCLEOTIDE SEQUENCE [LARGE SCALE GENOMIC DNA]</scope>
</reference>
<proteinExistence type="predicted"/>
<protein>
    <submittedName>
        <fullName evidence="1">Uncharacterized protein</fullName>
    </submittedName>
</protein>
<sequence length="113" mass="12599">MGRNQLQNALDDVRDILRSLANVSKGLRWSIHTIHQEHQKLCLEVSTLVSKYPDIKDGRIGTLLATRGDGSQDMKQTIVRNLEQGPLAGKSKLCAHIFKEITVLGLNVVKLLE</sequence>
<organism evidence="1 2">
    <name type="scientific">Monodon monoceros</name>
    <name type="common">Narwhal</name>
    <name type="synonym">Ceratodon monodon</name>
    <dbReference type="NCBI Taxonomy" id="40151"/>
    <lineage>
        <taxon>Eukaryota</taxon>
        <taxon>Metazoa</taxon>
        <taxon>Chordata</taxon>
        <taxon>Craniata</taxon>
        <taxon>Vertebrata</taxon>
        <taxon>Euteleostomi</taxon>
        <taxon>Mammalia</taxon>
        <taxon>Eutheria</taxon>
        <taxon>Laurasiatheria</taxon>
        <taxon>Artiodactyla</taxon>
        <taxon>Whippomorpha</taxon>
        <taxon>Cetacea</taxon>
        <taxon>Odontoceti</taxon>
        <taxon>Monodontidae</taxon>
        <taxon>Monodon</taxon>
    </lineage>
</organism>
<gene>
    <name evidence="1" type="ORF">EI555_007430</name>
</gene>
<dbReference type="AlphaFoldDB" id="A0A4U1F5G2"/>
<dbReference type="EMBL" id="RWIC01000385">
    <property type="protein sequence ID" value="TKC44605.1"/>
    <property type="molecule type" value="Genomic_DNA"/>
</dbReference>
<name>A0A4U1F5G2_MONMO</name>
<evidence type="ECO:0000313" key="2">
    <source>
        <dbReference type="Proteomes" id="UP000308365"/>
    </source>
</evidence>
<comment type="caution">
    <text evidence="1">The sequence shown here is derived from an EMBL/GenBank/DDBJ whole genome shotgun (WGS) entry which is preliminary data.</text>
</comment>
<dbReference type="Proteomes" id="UP000308365">
    <property type="component" value="Unassembled WGS sequence"/>
</dbReference>
<evidence type="ECO:0000313" key="1">
    <source>
        <dbReference type="EMBL" id="TKC44605.1"/>
    </source>
</evidence>
<accession>A0A4U1F5G2</accession>